<sequence>MYWPLLLSLALGLECVSAGFVKTVLCSSHLVLHSILFRFKVYQMKLTCKNSSLLHRSFRYIFSPVIFDESSFVLFNDKSGGRNFDKINWDLQWSKNPFLRDIFL</sequence>
<name>A0A8D8Y5W2_9HEMI</name>
<feature type="signal peptide" evidence="1">
    <location>
        <begin position="1"/>
        <end position="18"/>
    </location>
</feature>
<proteinExistence type="predicted"/>
<keyword evidence="1" id="KW-0732">Signal</keyword>
<reference evidence="2" key="1">
    <citation type="submission" date="2021-05" db="EMBL/GenBank/DDBJ databases">
        <authorList>
            <person name="Alioto T."/>
            <person name="Alioto T."/>
            <person name="Gomez Garrido J."/>
        </authorList>
    </citation>
    <scope>NUCLEOTIDE SEQUENCE</scope>
</reference>
<evidence type="ECO:0008006" key="3">
    <source>
        <dbReference type="Google" id="ProtNLM"/>
    </source>
</evidence>
<dbReference type="AlphaFoldDB" id="A0A8D8Y5W2"/>
<feature type="chain" id="PRO_5034086918" description="Secreted protein" evidence="1">
    <location>
        <begin position="19"/>
        <end position="104"/>
    </location>
</feature>
<accession>A0A8D8Y5W2</accession>
<protein>
    <recommendedName>
        <fullName evidence="3">Secreted protein</fullName>
    </recommendedName>
</protein>
<evidence type="ECO:0000256" key="1">
    <source>
        <dbReference type="SAM" id="SignalP"/>
    </source>
</evidence>
<organism evidence="2">
    <name type="scientific">Cacopsylla melanoneura</name>
    <dbReference type="NCBI Taxonomy" id="428564"/>
    <lineage>
        <taxon>Eukaryota</taxon>
        <taxon>Metazoa</taxon>
        <taxon>Ecdysozoa</taxon>
        <taxon>Arthropoda</taxon>
        <taxon>Hexapoda</taxon>
        <taxon>Insecta</taxon>
        <taxon>Pterygota</taxon>
        <taxon>Neoptera</taxon>
        <taxon>Paraneoptera</taxon>
        <taxon>Hemiptera</taxon>
        <taxon>Sternorrhyncha</taxon>
        <taxon>Psylloidea</taxon>
        <taxon>Psyllidae</taxon>
        <taxon>Psyllinae</taxon>
        <taxon>Cacopsylla</taxon>
    </lineage>
</organism>
<evidence type="ECO:0000313" key="2">
    <source>
        <dbReference type="EMBL" id="CAG6719614.1"/>
    </source>
</evidence>
<dbReference type="EMBL" id="HBUF01359108">
    <property type="protein sequence ID" value="CAG6719614.1"/>
    <property type="molecule type" value="Transcribed_RNA"/>
</dbReference>